<feature type="domain" description="AMP-binding enzyme C-terminal" evidence="10">
    <location>
        <begin position="429"/>
        <end position="505"/>
    </location>
</feature>
<dbReference type="Gene3D" id="3.40.50.980">
    <property type="match status" value="2"/>
</dbReference>
<dbReference type="Pfam" id="PF13193">
    <property type="entry name" value="AMP-binding_C"/>
    <property type="match status" value="1"/>
</dbReference>
<evidence type="ECO:0000259" key="9">
    <source>
        <dbReference type="Pfam" id="PF00501"/>
    </source>
</evidence>
<name>A0ABM1N865_NICVS</name>
<dbReference type="PANTHER" id="PTHR24096:SF423">
    <property type="entry name" value="GM05240P"/>
    <property type="match status" value="1"/>
</dbReference>
<evidence type="ECO:0000313" key="11">
    <source>
        <dbReference type="Proteomes" id="UP000695000"/>
    </source>
</evidence>
<comment type="cofactor">
    <cofactor evidence="1">
        <name>Mg(2+)</name>
        <dbReference type="ChEBI" id="CHEBI:18420"/>
    </cofactor>
</comment>
<keyword evidence="11" id="KW-1185">Reference proteome</keyword>
<accession>A0ABM1N865</accession>
<dbReference type="InterPro" id="IPR045851">
    <property type="entry name" value="AMP-bd_C_sf"/>
</dbReference>
<dbReference type="GeneID" id="108567197"/>
<evidence type="ECO:0000313" key="12">
    <source>
        <dbReference type="RefSeq" id="XP_017783015.1"/>
    </source>
</evidence>
<dbReference type="RefSeq" id="XP_017783015.1">
    <property type="nucleotide sequence ID" value="XM_017927526.1"/>
</dbReference>
<proteinExistence type="inferred from homology"/>
<evidence type="ECO:0000256" key="3">
    <source>
        <dbReference type="ARBA" id="ARBA00006432"/>
    </source>
</evidence>
<evidence type="ECO:0000259" key="10">
    <source>
        <dbReference type="Pfam" id="PF13193"/>
    </source>
</evidence>
<dbReference type="InterPro" id="IPR000873">
    <property type="entry name" value="AMP-dep_synth/lig_dom"/>
</dbReference>
<evidence type="ECO:0000256" key="2">
    <source>
        <dbReference type="ARBA" id="ARBA00004275"/>
    </source>
</evidence>
<evidence type="ECO:0000256" key="5">
    <source>
        <dbReference type="ARBA" id="ARBA00022741"/>
    </source>
</evidence>
<keyword evidence="4" id="KW-0479">Metal-binding</keyword>
<dbReference type="CDD" id="cd05911">
    <property type="entry name" value="Firefly_Luc_like"/>
    <property type="match status" value="1"/>
</dbReference>
<dbReference type="Pfam" id="PF00501">
    <property type="entry name" value="AMP-binding"/>
    <property type="match status" value="1"/>
</dbReference>
<dbReference type="Gene3D" id="2.30.38.10">
    <property type="entry name" value="Luciferase, Domain 3"/>
    <property type="match status" value="1"/>
</dbReference>
<comment type="similarity">
    <text evidence="3">Belongs to the ATP-dependent AMP-binding enzyme family.</text>
</comment>
<dbReference type="Proteomes" id="UP000695000">
    <property type="component" value="Unplaced"/>
</dbReference>
<evidence type="ECO:0000256" key="8">
    <source>
        <dbReference type="ARBA" id="ARBA00023140"/>
    </source>
</evidence>
<dbReference type="SUPFAM" id="SSF56801">
    <property type="entry name" value="Acetyl-CoA synthetase-like"/>
    <property type="match status" value="1"/>
</dbReference>
<keyword evidence="7" id="KW-0460">Magnesium</keyword>
<evidence type="ECO:0000256" key="1">
    <source>
        <dbReference type="ARBA" id="ARBA00001946"/>
    </source>
</evidence>
<feature type="domain" description="AMP-dependent synthetase/ligase" evidence="9">
    <location>
        <begin position="25"/>
        <end position="378"/>
    </location>
</feature>
<evidence type="ECO:0000256" key="7">
    <source>
        <dbReference type="ARBA" id="ARBA00022842"/>
    </source>
</evidence>
<protein>
    <submittedName>
        <fullName evidence="12">4-coumarate--CoA ligase 1-like</fullName>
    </submittedName>
</protein>
<keyword evidence="8" id="KW-0576">Peroxisome</keyword>
<sequence>MQSLKQNGSDSRSLGKIYYDVLKNEADPNKIALIDKVTKNRLSYGELLDQCLKVGEELKALGVTKGDLVGIVSGNRPEYFVPVLACFFIGATVHPINGIYLLRELKAAFDISKPKIIFATEESLNKVQQLQADTDYIANIINFDGNYLSIIRDRSGLSRDEIVENCDNDAAVILSSSGTTGLPKGVVLTQNNIKCSFNYLKYPYVDLNPDNVLIGMMPNFHVYGFLLGIGNILRLSLTVILQKFQPNQYCEIIEEYNVTTLHIVPSIGVFLAKHPIVENYDFSSVKDILCGAAPLGAEVQSVLEQRFNCKMRQMYGLTETCGVITLVPMGEESKIGGAGKPLPWLDIKIIDIDTKEEMAQGGIGEVCVKTAQNIKGYLNKEEETKSMYLEDGFLCTGDIGYLDDDGELFIVDRLKELIKYKGFQVSPSELEDILNSHEYIVDSAVIGIPDERAGELPMAFVVKRENVDLSEEAVKEFVAHHVSLHKQLHGGVKFIGEIPKGPTGKILWKELRELTK</sequence>
<evidence type="ECO:0000256" key="6">
    <source>
        <dbReference type="ARBA" id="ARBA00022840"/>
    </source>
</evidence>
<organism evidence="11 12">
    <name type="scientific">Nicrophorus vespilloides</name>
    <name type="common">Boreal carrion beetle</name>
    <dbReference type="NCBI Taxonomy" id="110193"/>
    <lineage>
        <taxon>Eukaryota</taxon>
        <taxon>Metazoa</taxon>
        <taxon>Ecdysozoa</taxon>
        <taxon>Arthropoda</taxon>
        <taxon>Hexapoda</taxon>
        <taxon>Insecta</taxon>
        <taxon>Pterygota</taxon>
        <taxon>Neoptera</taxon>
        <taxon>Endopterygota</taxon>
        <taxon>Coleoptera</taxon>
        <taxon>Polyphaga</taxon>
        <taxon>Staphyliniformia</taxon>
        <taxon>Silphidae</taxon>
        <taxon>Nicrophorinae</taxon>
        <taxon>Nicrophorus</taxon>
    </lineage>
</organism>
<evidence type="ECO:0000256" key="4">
    <source>
        <dbReference type="ARBA" id="ARBA00022723"/>
    </source>
</evidence>
<dbReference type="PANTHER" id="PTHR24096">
    <property type="entry name" value="LONG-CHAIN-FATTY-ACID--COA LIGASE"/>
    <property type="match status" value="1"/>
</dbReference>
<gene>
    <name evidence="12" type="primary">LOC108567197</name>
</gene>
<keyword evidence="5" id="KW-0547">Nucleotide-binding</keyword>
<keyword evidence="6" id="KW-0067">ATP-binding</keyword>
<dbReference type="InterPro" id="IPR025110">
    <property type="entry name" value="AMP-bd_C"/>
</dbReference>
<reference evidence="12" key="1">
    <citation type="submission" date="2025-08" db="UniProtKB">
        <authorList>
            <consortium name="RefSeq"/>
        </authorList>
    </citation>
    <scope>IDENTIFICATION</scope>
    <source>
        <tissue evidence="12">Whole Larva</tissue>
    </source>
</reference>
<dbReference type="Gene3D" id="3.30.300.30">
    <property type="match status" value="1"/>
</dbReference>
<comment type="subcellular location">
    <subcellularLocation>
        <location evidence="2">Peroxisome</location>
    </subcellularLocation>
</comment>